<dbReference type="InterPro" id="IPR002068">
    <property type="entry name" value="A-crystallin/Hsp20_dom"/>
</dbReference>
<feature type="domain" description="SHSP" evidence="4">
    <location>
        <begin position="102"/>
        <end position="214"/>
    </location>
</feature>
<comment type="caution">
    <text evidence="5">The sequence shown here is derived from an EMBL/GenBank/DDBJ whole genome shotgun (WGS) entry which is preliminary data.</text>
</comment>
<evidence type="ECO:0000256" key="2">
    <source>
        <dbReference type="RuleBase" id="RU003616"/>
    </source>
</evidence>
<dbReference type="AlphaFoldDB" id="A0A1G2HJQ3"/>
<feature type="region of interest" description="Disordered" evidence="3">
    <location>
        <begin position="1"/>
        <end position="84"/>
    </location>
</feature>
<reference evidence="5 6" key="1">
    <citation type="journal article" date="2016" name="Nat. Commun.">
        <title>Thousands of microbial genomes shed light on interconnected biogeochemical processes in an aquifer system.</title>
        <authorList>
            <person name="Anantharaman K."/>
            <person name="Brown C.T."/>
            <person name="Hug L.A."/>
            <person name="Sharon I."/>
            <person name="Castelle C.J."/>
            <person name="Probst A.J."/>
            <person name="Thomas B.C."/>
            <person name="Singh A."/>
            <person name="Wilkins M.J."/>
            <person name="Karaoz U."/>
            <person name="Brodie E.L."/>
            <person name="Williams K.H."/>
            <person name="Hubbard S.S."/>
            <person name="Banfield J.F."/>
        </authorList>
    </citation>
    <scope>NUCLEOTIDE SEQUENCE [LARGE SCALE GENOMIC DNA]</scope>
</reference>
<protein>
    <recommendedName>
        <fullName evidence="4">SHSP domain-containing protein</fullName>
    </recommendedName>
</protein>
<organism evidence="5 6">
    <name type="scientific">Candidatus Spechtbacteria bacterium RIFCSPLOWO2_01_FULL_46_10</name>
    <dbReference type="NCBI Taxonomy" id="1802163"/>
    <lineage>
        <taxon>Bacteria</taxon>
        <taxon>Candidatus Spechtiibacteriota</taxon>
    </lineage>
</organism>
<evidence type="ECO:0000256" key="3">
    <source>
        <dbReference type="SAM" id="MobiDB-lite"/>
    </source>
</evidence>
<dbReference type="InterPro" id="IPR008978">
    <property type="entry name" value="HSP20-like_chaperone"/>
</dbReference>
<dbReference type="SUPFAM" id="SSF49764">
    <property type="entry name" value="HSP20-like chaperones"/>
    <property type="match status" value="1"/>
</dbReference>
<name>A0A1G2HJQ3_9BACT</name>
<dbReference type="PROSITE" id="PS01031">
    <property type="entry name" value="SHSP"/>
    <property type="match status" value="1"/>
</dbReference>
<dbReference type="STRING" id="1802163.A2932_02175"/>
<feature type="compositionally biased region" description="Acidic residues" evidence="3">
    <location>
        <begin position="39"/>
        <end position="49"/>
    </location>
</feature>
<dbReference type="EMBL" id="MHOI01000001">
    <property type="protein sequence ID" value="OGZ62128.1"/>
    <property type="molecule type" value="Genomic_DNA"/>
</dbReference>
<evidence type="ECO:0000259" key="4">
    <source>
        <dbReference type="PROSITE" id="PS01031"/>
    </source>
</evidence>
<dbReference type="Pfam" id="PF00011">
    <property type="entry name" value="HSP20"/>
    <property type="match status" value="1"/>
</dbReference>
<accession>A0A1G2HJQ3</accession>
<dbReference type="Gene3D" id="2.60.40.790">
    <property type="match status" value="1"/>
</dbReference>
<feature type="compositionally biased region" description="Acidic residues" evidence="3">
    <location>
        <begin position="18"/>
        <end position="30"/>
    </location>
</feature>
<proteinExistence type="inferred from homology"/>
<evidence type="ECO:0000256" key="1">
    <source>
        <dbReference type="PROSITE-ProRule" id="PRU00285"/>
    </source>
</evidence>
<dbReference type="CDD" id="cd06464">
    <property type="entry name" value="ACD_sHsps-like"/>
    <property type="match status" value="1"/>
</dbReference>
<evidence type="ECO:0000313" key="6">
    <source>
        <dbReference type="Proteomes" id="UP000179153"/>
    </source>
</evidence>
<gene>
    <name evidence="5" type="ORF">A2932_02175</name>
</gene>
<evidence type="ECO:0000313" key="5">
    <source>
        <dbReference type="EMBL" id="OGZ62128.1"/>
    </source>
</evidence>
<dbReference type="Proteomes" id="UP000179153">
    <property type="component" value="Unassembled WGS sequence"/>
</dbReference>
<comment type="similarity">
    <text evidence="1 2">Belongs to the small heat shock protein (HSP20) family.</text>
</comment>
<dbReference type="InterPro" id="IPR031107">
    <property type="entry name" value="Small_HSP"/>
</dbReference>
<sequence>MAKSFFEKLGNSLNLEDSQYDESLEDEILDPESLKGDFDDGAMSDDKEELEEKKPRTTLAVSANKKTKIQRNTERAAAKTTLSKSLQIKPKAESENKTVKPEESDEGQLTIDVYDKGDEIVVQSTIAGVNAADLDINITPDSITIRGKRAQEEVVREKDYYYQELYWGAFSRSVILPTEINPDKANAALKNGVLTIRLPKLTKSQQKKLTVKPE</sequence>
<dbReference type="PANTHER" id="PTHR11527">
    <property type="entry name" value="HEAT-SHOCK PROTEIN 20 FAMILY MEMBER"/>
    <property type="match status" value="1"/>
</dbReference>